<feature type="region of interest" description="Disordered" evidence="1">
    <location>
        <begin position="626"/>
        <end position="699"/>
    </location>
</feature>
<dbReference type="Proteomes" id="UP000193144">
    <property type="component" value="Unassembled WGS sequence"/>
</dbReference>
<feature type="domain" description="C2H2-type" evidence="2">
    <location>
        <begin position="151"/>
        <end position="172"/>
    </location>
</feature>
<feature type="region of interest" description="Disordered" evidence="1">
    <location>
        <begin position="1"/>
        <end position="23"/>
    </location>
</feature>
<dbReference type="OrthoDB" id="8922241at2759"/>
<feature type="compositionally biased region" description="Polar residues" evidence="1">
    <location>
        <begin position="1"/>
        <end position="17"/>
    </location>
</feature>
<dbReference type="Gene3D" id="3.30.160.60">
    <property type="entry name" value="Classic Zinc Finger"/>
    <property type="match status" value="1"/>
</dbReference>
<gene>
    <name evidence="3" type="ORF">BCR34DRAFT_587737</name>
</gene>
<accession>A0A1Y1ZND2</accession>
<evidence type="ECO:0000313" key="3">
    <source>
        <dbReference type="EMBL" id="ORY11740.1"/>
    </source>
</evidence>
<dbReference type="InterPro" id="IPR013087">
    <property type="entry name" value="Znf_C2H2_type"/>
</dbReference>
<feature type="region of interest" description="Disordered" evidence="1">
    <location>
        <begin position="329"/>
        <end position="384"/>
    </location>
</feature>
<feature type="region of interest" description="Disordered" evidence="1">
    <location>
        <begin position="162"/>
        <end position="202"/>
    </location>
</feature>
<proteinExistence type="predicted"/>
<evidence type="ECO:0000256" key="1">
    <source>
        <dbReference type="SAM" id="MobiDB-lite"/>
    </source>
</evidence>
<dbReference type="AlphaFoldDB" id="A0A1Y1ZND2"/>
<feature type="compositionally biased region" description="Basic residues" evidence="1">
    <location>
        <begin position="369"/>
        <end position="384"/>
    </location>
</feature>
<dbReference type="SMART" id="SM00355">
    <property type="entry name" value="ZnF_C2H2"/>
    <property type="match status" value="2"/>
</dbReference>
<keyword evidence="4" id="KW-1185">Reference proteome</keyword>
<organism evidence="3 4">
    <name type="scientific">Clohesyomyces aquaticus</name>
    <dbReference type="NCBI Taxonomy" id="1231657"/>
    <lineage>
        <taxon>Eukaryota</taxon>
        <taxon>Fungi</taxon>
        <taxon>Dikarya</taxon>
        <taxon>Ascomycota</taxon>
        <taxon>Pezizomycotina</taxon>
        <taxon>Dothideomycetes</taxon>
        <taxon>Pleosporomycetidae</taxon>
        <taxon>Pleosporales</taxon>
        <taxon>Lindgomycetaceae</taxon>
        <taxon>Clohesyomyces</taxon>
    </lineage>
</organism>
<dbReference type="PROSITE" id="PS00028">
    <property type="entry name" value="ZINC_FINGER_C2H2_1"/>
    <property type="match status" value="1"/>
</dbReference>
<comment type="caution">
    <text evidence="3">The sequence shown here is derived from an EMBL/GenBank/DDBJ whole genome shotgun (WGS) entry which is preliminary data.</text>
</comment>
<sequence>MAISPTGLTNPLFSGSPEQCEPQPCLRQPSPMSLGMGEYASTFYHLSNSSRLPLAGKISFDTFDDTQSIPSLVDDCGSRQNSGSSVTSTFLYHDGPWSSCNPRQPAPSERLLEISCEECGTIFTGNYRKGNLSRHARHAHAATHQDFRLRCRVCDKKYQRTDARKAHERKKHGLHGGCSSADEHVASNSPSPEPTCSGSSPSNHLDEGFDIQSVDLENTALLGPISLSQPSIFLSQNPYISDGLLRGLVNRLDVRKNPNQMNSFCNVLDLLAVNLAQRFPGHPLVSGLLRALPRLDYGFQAQIPHLSGFVSDQWTLAWNDAEVTTYAGGMSDSARSPHFSSEPPPNLSSWSPSEGDSSGRGQEQDSRGKKGSRGKTKSLKHKKPTNQRLLACPIDKHCAAYGIRPVCSFKGAANLWELRQHLGCRDHKRSLPDLSYCRICWKFSLKPGDCADSHDSSGPRPPQPRGIGRVAAHWLDLYWKIHPDSTREPSPYVDDPRWRETSSPAGVRAGPTVEQRQQSFLDRGLVDNVQPFPIASFNALDEQTGQFAEAAAMHAIDVLCNSLQEGSDQLCQSMHTLMSASGPLESPHLQMLSDRFREIAERFLARLQNSAATVLEPIPEGLFPTDESGGYLSAPSPFHSSPSGQGSVTGSGSSPYLSIPQPNFRHSSAPPLNWPEDPLDQGLGYDFPALGSSQAPFPS</sequence>
<evidence type="ECO:0000259" key="2">
    <source>
        <dbReference type="PROSITE" id="PS00028"/>
    </source>
</evidence>
<feature type="compositionally biased region" description="Polar residues" evidence="1">
    <location>
        <begin position="186"/>
        <end position="202"/>
    </location>
</feature>
<feature type="region of interest" description="Disordered" evidence="1">
    <location>
        <begin position="487"/>
        <end position="513"/>
    </location>
</feature>
<protein>
    <recommendedName>
        <fullName evidence="2">C2H2-type domain-containing protein</fullName>
    </recommendedName>
</protein>
<reference evidence="3 4" key="1">
    <citation type="submission" date="2016-07" db="EMBL/GenBank/DDBJ databases">
        <title>Pervasive Adenine N6-methylation of Active Genes in Fungi.</title>
        <authorList>
            <consortium name="DOE Joint Genome Institute"/>
            <person name="Mondo S.J."/>
            <person name="Dannebaum R.O."/>
            <person name="Kuo R.C."/>
            <person name="Labutti K."/>
            <person name="Haridas S."/>
            <person name="Kuo A."/>
            <person name="Salamov A."/>
            <person name="Ahrendt S.R."/>
            <person name="Lipzen A."/>
            <person name="Sullivan W."/>
            <person name="Andreopoulos W.B."/>
            <person name="Clum A."/>
            <person name="Lindquist E."/>
            <person name="Daum C."/>
            <person name="Ramamoorthy G.K."/>
            <person name="Gryganskyi A."/>
            <person name="Culley D."/>
            <person name="Magnuson J.K."/>
            <person name="James T.Y."/>
            <person name="O'Malley M.A."/>
            <person name="Stajich J.E."/>
            <person name="Spatafora J.W."/>
            <person name="Visel A."/>
            <person name="Grigoriev I.V."/>
        </authorList>
    </citation>
    <scope>NUCLEOTIDE SEQUENCE [LARGE SCALE GENOMIC DNA]</scope>
    <source>
        <strain evidence="3 4">CBS 115471</strain>
    </source>
</reference>
<feature type="compositionally biased region" description="Low complexity" evidence="1">
    <location>
        <begin position="640"/>
        <end position="654"/>
    </location>
</feature>
<evidence type="ECO:0000313" key="4">
    <source>
        <dbReference type="Proteomes" id="UP000193144"/>
    </source>
</evidence>
<name>A0A1Y1ZND2_9PLEO</name>
<dbReference type="EMBL" id="MCFA01000058">
    <property type="protein sequence ID" value="ORY11740.1"/>
    <property type="molecule type" value="Genomic_DNA"/>
</dbReference>